<gene>
    <name evidence="1" type="ORF">EZS28_028910</name>
</gene>
<reference evidence="1 2" key="1">
    <citation type="submission" date="2019-03" db="EMBL/GenBank/DDBJ databases">
        <title>Single cell metagenomics reveals metabolic interactions within the superorganism composed of flagellate Streblomastix strix and complex community of Bacteroidetes bacteria on its surface.</title>
        <authorList>
            <person name="Treitli S.C."/>
            <person name="Kolisko M."/>
            <person name="Husnik F."/>
            <person name="Keeling P."/>
            <person name="Hampl V."/>
        </authorList>
    </citation>
    <scope>NUCLEOTIDE SEQUENCE [LARGE SCALE GENOMIC DNA]</scope>
    <source>
        <strain evidence="1">ST1C</strain>
    </source>
</reference>
<dbReference type="Proteomes" id="UP000324800">
    <property type="component" value="Unassembled WGS sequence"/>
</dbReference>
<dbReference type="AlphaFoldDB" id="A0A5J4UZI3"/>
<evidence type="ECO:0000313" key="1">
    <source>
        <dbReference type="EMBL" id="KAA6375562.1"/>
    </source>
</evidence>
<accession>A0A5J4UZI3</accession>
<sequence>MQTKQEIQNTTSLIISFTDSYSQYKQGKQNEQQESESTLSLAQVTSSLESLLTQIHYTNAIKQVSQIPKLLQSLIALVTFRLGTHIKEQTYMLRLKVRRKSRLCLQQIHSCDNKQIQLELVNQGYGRVTSITFSTAGGIGEEQDDEIWEGLNFIARFLYALHQGRTWQPSFKPLPLLARVSLEQIEEEGAIEEIDAQMNNNGYDGFIKLWANEAKAATLNRFVNRR</sequence>
<organism evidence="1 2">
    <name type="scientific">Streblomastix strix</name>
    <dbReference type="NCBI Taxonomy" id="222440"/>
    <lineage>
        <taxon>Eukaryota</taxon>
        <taxon>Metamonada</taxon>
        <taxon>Preaxostyla</taxon>
        <taxon>Oxymonadida</taxon>
        <taxon>Streblomastigidae</taxon>
        <taxon>Streblomastix</taxon>
    </lineage>
</organism>
<comment type="caution">
    <text evidence="1">The sequence shown here is derived from an EMBL/GenBank/DDBJ whole genome shotgun (WGS) entry which is preliminary data.</text>
</comment>
<protein>
    <submittedName>
        <fullName evidence="1">Uncharacterized protein</fullName>
    </submittedName>
</protein>
<evidence type="ECO:0000313" key="2">
    <source>
        <dbReference type="Proteomes" id="UP000324800"/>
    </source>
</evidence>
<dbReference type="EMBL" id="SNRW01011138">
    <property type="protein sequence ID" value="KAA6375562.1"/>
    <property type="molecule type" value="Genomic_DNA"/>
</dbReference>
<proteinExistence type="predicted"/>
<name>A0A5J4UZI3_9EUKA</name>